<dbReference type="HOGENOM" id="CLU_001265_31_0_1"/>
<dbReference type="GO" id="GO:0005789">
    <property type="term" value="C:endoplasmic reticulum membrane"/>
    <property type="evidence" value="ECO:0000318"/>
    <property type="project" value="GO_Central"/>
</dbReference>
<reference evidence="8 9" key="1">
    <citation type="journal article" date="2007" name="Science">
        <title>Sea anemone genome reveals ancestral eumetazoan gene repertoire and genomic organization.</title>
        <authorList>
            <person name="Putnam N.H."/>
            <person name="Srivastava M."/>
            <person name="Hellsten U."/>
            <person name="Dirks B."/>
            <person name="Chapman J."/>
            <person name="Salamov A."/>
            <person name="Terry A."/>
            <person name="Shapiro H."/>
            <person name="Lindquist E."/>
            <person name="Kapitonov V.V."/>
            <person name="Jurka J."/>
            <person name="Genikhovich G."/>
            <person name="Grigoriev I.V."/>
            <person name="Lucas S.M."/>
            <person name="Steele R.E."/>
            <person name="Finnerty J.R."/>
            <person name="Technau U."/>
            <person name="Martindale M.Q."/>
            <person name="Rokhsar D.S."/>
        </authorList>
    </citation>
    <scope>NUCLEOTIDE SEQUENCE [LARGE SCALE GENOMIC DNA]</scope>
    <source>
        <strain evidence="9">CH2 X CH6</strain>
    </source>
</reference>
<dbReference type="PANTHER" id="PTHR43826">
    <property type="entry name" value="GLUCOSE-6-PHOSPHATE EXCHANGER SLC37A4"/>
    <property type="match status" value="1"/>
</dbReference>
<organism evidence="8 9">
    <name type="scientific">Nematostella vectensis</name>
    <name type="common">Starlet sea anemone</name>
    <dbReference type="NCBI Taxonomy" id="45351"/>
    <lineage>
        <taxon>Eukaryota</taxon>
        <taxon>Metazoa</taxon>
        <taxon>Cnidaria</taxon>
        <taxon>Anthozoa</taxon>
        <taxon>Hexacorallia</taxon>
        <taxon>Actiniaria</taxon>
        <taxon>Edwardsiidae</taxon>
        <taxon>Nematostella</taxon>
    </lineage>
</organism>
<dbReference type="InterPro" id="IPR020846">
    <property type="entry name" value="MFS_dom"/>
</dbReference>
<dbReference type="GO" id="GO:0035435">
    <property type="term" value="P:phosphate ion transmembrane transport"/>
    <property type="evidence" value="ECO:0000318"/>
    <property type="project" value="GO_Central"/>
</dbReference>
<dbReference type="Proteomes" id="UP000001593">
    <property type="component" value="Unassembled WGS sequence"/>
</dbReference>
<dbReference type="InParanoid" id="A7RL07"/>
<evidence type="ECO:0000256" key="2">
    <source>
        <dbReference type="ARBA" id="ARBA00009598"/>
    </source>
</evidence>
<dbReference type="OMA" id="RWFMGAG"/>
<dbReference type="EMBL" id="DS469517">
    <property type="protein sequence ID" value="EDO47773.1"/>
    <property type="molecule type" value="Genomic_DNA"/>
</dbReference>
<dbReference type="KEGG" id="nve:5519978"/>
<feature type="transmembrane region" description="Helical" evidence="6">
    <location>
        <begin position="12"/>
        <end position="30"/>
    </location>
</feature>
<proteinExistence type="inferred from homology"/>
<dbReference type="InterPro" id="IPR051337">
    <property type="entry name" value="OPA_Antiporter"/>
</dbReference>
<keyword evidence="3 6" id="KW-0812">Transmembrane</keyword>
<protein>
    <recommendedName>
        <fullName evidence="7">Major facilitator superfamily (MFS) profile domain-containing protein</fullName>
    </recommendedName>
</protein>
<dbReference type="PhylomeDB" id="A7RL07"/>
<name>A7RL07_NEMVE</name>
<feature type="transmembrane region" description="Helical" evidence="6">
    <location>
        <begin position="140"/>
        <end position="163"/>
    </location>
</feature>
<evidence type="ECO:0000256" key="6">
    <source>
        <dbReference type="SAM" id="Phobius"/>
    </source>
</evidence>
<dbReference type="Gene3D" id="1.20.1250.20">
    <property type="entry name" value="MFS general substrate transporter like domains"/>
    <property type="match status" value="2"/>
</dbReference>
<dbReference type="GO" id="GO:0015760">
    <property type="term" value="P:glucose-6-phosphate transport"/>
    <property type="evidence" value="ECO:0000318"/>
    <property type="project" value="GO_Central"/>
</dbReference>
<comment type="subcellular location">
    <subcellularLocation>
        <location evidence="1">Endomembrane system</location>
        <topology evidence="1">Multi-pass membrane protein</topology>
    </subcellularLocation>
</comment>
<keyword evidence="4 6" id="KW-1133">Transmembrane helix</keyword>
<feature type="transmembrane region" description="Helical" evidence="6">
    <location>
        <begin position="82"/>
        <end position="100"/>
    </location>
</feature>
<evidence type="ECO:0000256" key="4">
    <source>
        <dbReference type="ARBA" id="ARBA00022989"/>
    </source>
</evidence>
<sequence length="446" mass="48487">MAVQETAIYNKTKWKVFICLLVGYSTYYLTRKSFTYTMPSLVRELDVQKSDLGVITSSYTISYGLSKFAGGVLCDKINARTLFVGGLVLSAVLNIAFGYSSSLWSFTIFWSVNGMAQGFGWPPCAKLLKAWFKPFEVGTLWSLLTAGCNLAASLSPLFTTYLITSHGWRSAFTIPGAVALCTSLVLYLFIYNDPSERGLAQASEEVSKQGRTITPAPEGLISSVLTSPFLWMISLGNLATSLIKFAIADWGQLFLMQDKGQTQYSAGLAMSMFEVGGFIGSITSGFFSDWLVLKYNNTSSSSPRIPLVLVYSIGLTASLHLLRTIKASEMIIYLLVFSIGCTAYGPFNMYGVLAIENAPPGLTSTTHAVVALAASSGGVMAGYPLSLIVKEYDWKTALLVLECAAIGTVTLLAFARNTSRHMVPAITDTSKTSKRDEDVMYSQKKK</sequence>
<evidence type="ECO:0000256" key="5">
    <source>
        <dbReference type="ARBA" id="ARBA00023136"/>
    </source>
</evidence>
<dbReference type="Pfam" id="PF07690">
    <property type="entry name" value="MFS_1"/>
    <property type="match status" value="1"/>
</dbReference>
<feature type="transmembrane region" description="Helical" evidence="6">
    <location>
        <begin position="396"/>
        <end position="415"/>
    </location>
</feature>
<dbReference type="eggNOG" id="KOG2533">
    <property type="taxonomic scope" value="Eukaryota"/>
</dbReference>
<dbReference type="GO" id="GO:0061513">
    <property type="term" value="F:glucose 6-phosphate:phosphate antiporter activity"/>
    <property type="evidence" value="ECO:0000318"/>
    <property type="project" value="GO_Central"/>
</dbReference>
<keyword evidence="5 6" id="KW-0472">Membrane</keyword>
<dbReference type="PROSITE" id="PS50850">
    <property type="entry name" value="MFS"/>
    <property type="match status" value="1"/>
</dbReference>
<feature type="transmembrane region" description="Helical" evidence="6">
    <location>
        <begin position="305"/>
        <end position="323"/>
    </location>
</feature>
<accession>A7RL07</accession>
<feature type="transmembrane region" description="Helical" evidence="6">
    <location>
        <begin position="367"/>
        <end position="389"/>
    </location>
</feature>
<dbReference type="AlphaFoldDB" id="A7RL07"/>
<dbReference type="STRING" id="45351.A7RL07"/>
<feature type="transmembrane region" description="Helical" evidence="6">
    <location>
        <begin position="229"/>
        <end position="247"/>
    </location>
</feature>
<evidence type="ECO:0000256" key="1">
    <source>
        <dbReference type="ARBA" id="ARBA00004127"/>
    </source>
</evidence>
<feature type="transmembrane region" description="Helical" evidence="6">
    <location>
        <begin position="330"/>
        <end position="347"/>
    </location>
</feature>
<feature type="domain" description="Major facilitator superfamily (MFS) profile" evidence="7">
    <location>
        <begin position="16"/>
        <end position="419"/>
    </location>
</feature>
<feature type="transmembrane region" description="Helical" evidence="6">
    <location>
        <begin position="170"/>
        <end position="190"/>
    </location>
</feature>
<dbReference type="InterPro" id="IPR000849">
    <property type="entry name" value="Sugar_P_transporter"/>
</dbReference>
<evidence type="ECO:0000313" key="9">
    <source>
        <dbReference type="Proteomes" id="UP000001593"/>
    </source>
</evidence>
<gene>
    <name evidence="8" type="ORF">NEMVEDRAFT_v1g159917</name>
</gene>
<dbReference type="CDD" id="cd17343">
    <property type="entry name" value="MFS_SLC37A4"/>
    <property type="match status" value="1"/>
</dbReference>
<feature type="transmembrane region" description="Helical" evidence="6">
    <location>
        <begin position="268"/>
        <end position="293"/>
    </location>
</feature>
<evidence type="ECO:0000313" key="8">
    <source>
        <dbReference type="EMBL" id="EDO47773.1"/>
    </source>
</evidence>
<evidence type="ECO:0000256" key="3">
    <source>
        <dbReference type="ARBA" id="ARBA00022692"/>
    </source>
</evidence>
<dbReference type="PANTHER" id="PTHR43826:SF3">
    <property type="entry name" value="GLUCOSE-6-PHOSPHATE EXCHANGER SLC37A4"/>
    <property type="match status" value="1"/>
</dbReference>
<dbReference type="InterPro" id="IPR036259">
    <property type="entry name" value="MFS_trans_sf"/>
</dbReference>
<dbReference type="PIRSF" id="PIRSF002808">
    <property type="entry name" value="Hexose_phosphate_transp"/>
    <property type="match status" value="1"/>
</dbReference>
<keyword evidence="9" id="KW-1185">Reference proteome</keyword>
<dbReference type="OrthoDB" id="3639251at2759"/>
<dbReference type="SUPFAM" id="SSF103473">
    <property type="entry name" value="MFS general substrate transporter"/>
    <property type="match status" value="1"/>
</dbReference>
<dbReference type="InterPro" id="IPR011701">
    <property type="entry name" value="MFS"/>
</dbReference>
<comment type="similarity">
    <text evidence="2">Belongs to the major facilitator superfamily. Organophosphate:Pi antiporter (OPA) (TC 2.A.1.4) family.</text>
</comment>
<evidence type="ECO:0000259" key="7">
    <source>
        <dbReference type="PROSITE" id="PS50850"/>
    </source>
</evidence>